<keyword evidence="3 6" id="KW-1133">Transmembrane helix</keyword>
<reference evidence="8 11" key="2">
    <citation type="submission" date="2016-10" db="EMBL/GenBank/DDBJ databases">
        <title>Hydorgenophaga sp. LPB0072 isolated from gastropod.</title>
        <authorList>
            <person name="Kim E."/>
            <person name="Yi H."/>
        </authorList>
    </citation>
    <scope>NUCLEOTIDE SEQUENCE [LARGE SCALE GENOMIC DNA]</scope>
    <source>
        <strain evidence="8 11">LPB0072</strain>
    </source>
</reference>
<feature type="transmembrane region" description="Helical" evidence="6">
    <location>
        <begin position="253"/>
        <end position="273"/>
    </location>
</feature>
<evidence type="ECO:0000256" key="5">
    <source>
        <dbReference type="SAM" id="MobiDB-lite"/>
    </source>
</evidence>
<comment type="subcellular location">
    <subcellularLocation>
        <location evidence="1">Membrane</location>
        <topology evidence="1">Multi-pass membrane protein</topology>
    </subcellularLocation>
</comment>
<feature type="transmembrane region" description="Helical" evidence="6">
    <location>
        <begin position="450"/>
        <end position="469"/>
    </location>
</feature>
<dbReference type="EMBL" id="CP017476">
    <property type="protein sequence ID" value="AOW13493.1"/>
    <property type="molecule type" value="Genomic_DNA"/>
</dbReference>
<dbReference type="KEGG" id="hyl:LPB072_12130"/>
<dbReference type="RefSeq" id="WP_066090039.1">
    <property type="nucleotide sequence ID" value="NZ_CP017476.1"/>
</dbReference>
<dbReference type="PANTHER" id="PTHR37422:SF13">
    <property type="entry name" value="LIPOPOLYSACCHARIDE BIOSYNTHESIS PROTEIN PA4999-RELATED"/>
    <property type="match status" value="1"/>
</dbReference>
<feature type="domain" description="O-antigen ligase-related" evidence="7">
    <location>
        <begin position="286"/>
        <end position="422"/>
    </location>
</feature>
<organism evidence="8 11">
    <name type="scientific">Hydrogenophaga crassostreae</name>
    <dbReference type="NCBI Taxonomy" id="1763535"/>
    <lineage>
        <taxon>Bacteria</taxon>
        <taxon>Pseudomonadati</taxon>
        <taxon>Pseudomonadota</taxon>
        <taxon>Betaproteobacteria</taxon>
        <taxon>Burkholderiales</taxon>
        <taxon>Comamonadaceae</taxon>
        <taxon>Hydrogenophaga</taxon>
    </lineage>
</organism>
<evidence type="ECO:0000313" key="11">
    <source>
        <dbReference type="Proteomes" id="UP000185680"/>
    </source>
</evidence>
<keyword evidence="4 6" id="KW-0472">Membrane</keyword>
<evidence type="ECO:0000313" key="10">
    <source>
        <dbReference type="Proteomes" id="UP000185657"/>
    </source>
</evidence>
<evidence type="ECO:0000256" key="1">
    <source>
        <dbReference type="ARBA" id="ARBA00004141"/>
    </source>
</evidence>
<evidence type="ECO:0000313" key="8">
    <source>
        <dbReference type="EMBL" id="AOW13493.1"/>
    </source>
</evidence>
<evidence type="ECO:0000313" key="9">
    <source>
        <dbReference type="EMBL" id="OAD41784.1"/>
    </source>
</evidence>
<feature type="transmembrane region" description="Helical" evidence="6">
    <location>
        <begin position="199"/>
        <end position="216"/>
    </location>
</feature>
<gene>
    <name evidence="8" type="ORF">LPB072_12130</name>
    <name evidence="9" type="ORF">LPB72_10755</name>
</gene>
<dbReference type="OrthoDB" id="7522192at2"/>
<evidence type="ECO:0000256" key="6">
    <source>
        <dbReference type="SAM" id="Phobius"/>
    </source>
</evidence>
<evidence type="ECO:0000259" key="7">
    <source>
        <dbReference type="Pfam" id="PF04932"/>
    </source>
</evidence>
<feature type="transmembrane region" description="Helical" evidence="6">
    <location>
        <begin position="77"/>
        <end position="99"/>
    </location>
</feature>
<dbReference type="STRING" id="1763535.LPB072_12130"/>
<proteinExistence type="predicted"/>
<feature type="region of interest" description="Disordered" evidence="5">
    <location>
        <begin position="507"/>
        <end position="544"/>
    </location>
</feature>
<feature type="compositionally biased region" description="Basic and acidic residues" evidence="5">
    <location>
        <begin position="523"/>
        <end position="536"/>
    </location>
</feature>
<dbReference type="InterPro" id="IPR051533">
    <property type="entry name" value="WaaL-like"/>
</dbReference>
<name>A0A162P6D3_9BURK</name>
<reference evidence="9 10" key="1">
    <citation type="submission" date="2016-02" db="EMBL/GenBank/DDBJ databases">
        <title>Draft genome sequence of Hydrogenophaga sp. LPB0072.</title>
        <authorList>
            <person name="Shin S.-K."/>
            <person name="Yi H."/>
        </authorList>
    </citation>
    <scope>NUCLEOTIDE SEQUENCE [LARGE SCALE GENOMIC DNA]</scope>
    <source>
        <strain evidence="9 10">LPB0072</strain>
    </source>
</reference>
<feature type="transmembrane region" description="Helical" evidence="6">
    <location>
        <begin position="407"/>
        <end position="430"/>
    </location>
</feature>
<evidence type="ECO:0000256" key="3">
    <source>
        <dbReference type="ARBA" id="ARBA00022989"/>
    </source>
</evidence>
<feature type="transmembrane region" description="Helical" evidence="6">
    <location>
        <begin position="143"/>
        <end position="162"/>
    </location>
</feature>
<keyword evidence="10" id="KW-1185">Reference proteome</keyword>
<dbReference type="InterPro" id="IPR007016">
    <property type="entry name" value="O-antigen_ligase-rel_domated"/>
</dbReference>
<evidence type="ECO:0000256" key="2">
    <source>
        <dbReference type="ARBA" id="ARBA00022692"/>
    </source>
</evidence>
<feature type="transmembrane region" description="Helical" evidence="6">
    <location>
        <begin position="285"/>
        <end position="315"/>
    </location>
</feature>
<dbReference type="EMBL" id="LVWD01000013">
    <property type="protein sequence ID" value="OAD41784.1"/>
    <property type="molecule type" value="Genomic_DNA"/>
</dbReference>
<accession>A0A162P6D3</accession>
<feature type="transmembrane region" description="Helical" evidence="6">
    <location>
        <begin position="105"/>
        <end position="123"/>
    </location>
</feature>
<feature type="transmembrane region" description="Helical" evidence="6">
    <location>
        <begin position="168"/>
        <end position="187"/>
    </location>
</feature>
<dbReference type="Pfam" id="PF04932">
    <property type="entry name" value="Wzy_C"/>
    <property type="match status" value="1"/>
</dbReference>
<dbReference type="AlphaFoldDB" id="A0A162P6D3"/>
<dbReference type="PANTHER" id="PTHR37422">
    <property type="entry name" value="TEICHURONIC ACID BIOSYNTHESIS PROTEIN TUAE"/>
    <property type="match status" value="1"/>
</dbReference>
<protein>
    <recommendedName>
        <fullName evidence="7">O-antigen ligase-related domain-containing protein</fullName>
    </recommendedName>
</protein>
<dbReference type="Proteomes" id="UP000185680">
    <property type="component" value="Chromosome"/>
</dbReference>
<evidence type="ECO:0000256" key="4">
    <source>
        <dbReference type="ARBA" id="ARBA00023136"/>
    </source>
</evidence>
<dbReference type="GO" id="GO:0016020">
    <property type="term" value="C:membrane"/>
    <property type="evidence" value="ECO:0007669"/>
    <property type="project" value="UniProtKB-SubCell"/>
</dbReference>
<feature type="transmembrane region" description="Helical" evidence="6">
    <location>
        <begin position="327"/>
        <end position="344"/>
    </location>
</feature>
<keyword evidence="2 6" id="KW-0812">Transmembrane</keyword>
<sequence>MMQGLKELIVILALTTPIWFFSKRLFAHLSAPGDFERRRNVWVFLTVLGLLSPNIWIYTFAALPVMYWGGRRDSNPIALYVLLFYVIPNVTIPLPSIVINQLFEINNQRLLAFAIVLPAALKARRLRFSEPGRLPGPSRRLDIADWLLIGYLILTVILPIPYEAVTNTLRRAFLTVLDVGLLFAVWSRVQPRYEVFRDCLGAWVVAAVMMAAVAIFETARGWLLYVPISMRWGNPNGFAFLMRGDYLRAQASAEHSLTLGIWLAIAWAFFLFIQSSWKSKLARGFFALILLGGLAASMARGAWIATMFATVVYILMGSKGIGSAAKSLSGLVIVLGIVLITPLGDKIVNMLPFIGTVDTENVDYRKQLFEVSIGLIEENPWFGSPFVLNEMESLRQGQGIIDLVNGYLTVALFNGLVGLALFSTFLLVAVKRGFSVWSTFRRKDLEHARLGAALVAAMLGTMLFIATAGVDPMTYMLAGLLSSYWWAFSRTKGLALYESGRRQQGAKPIVLETPSNPPSKAHTGREPGRRSHREGGSIKQSRKT</sequence>
<dbReference type="Proteomes" id="UP000185657">
    <property type="component" value="Unassembled WGS sequence"/>
</dbReference>
<feature type="transmembrane region" description="Helical" evidence="6">
    <location>
        <begin position="43"/>
        <end position="65"/>
    </location>
</feature>